<keyword evidence="4 11" id="KW-0132">Cell division</keyword>
<accession>A0A923NNS3</accession>
<evidence type="ECO:0000313" key="12">
    <source>
        <dbReference type="Proteomes" id="UP000602647"/>
    </source>
</evidence>
<evidence type="ECO:0000256" key="5">
    <source>
        <dbReference type="ARBA" id="ARBA00023210"/>
    </source>
</evidence>
<dbReference type="Proteomes" id="UP000602647">
    <property type="component" value="Unassembled WGS sequence"/>
</dbReference>
<comment type="function">
    <text evidence="7">Activator of cell division through the inhibition of FtsZ GTPase activity, therefore promoting FtsZ assembly into bundles of protofilaments necessary for the formation of the division Z ring. It is recruited early at mid-cell but it is not essential for cell division.</text>
</comment>
<dbReference type="GO" id="GO:0000917">
    <property type="term" value="P:division septum assembly"/>
    <property type="evidence" value="ECO:0007669"/>
    <property type="project" value="UniProtKB-KW"/>
</dbReference>
<dbReference type="Pfam" id="PF05164">
    <property type="entry name" value="ZapA"/>
    <property type="match status" value="1"/>
</dbReference>
<feature type="coiled-coil region" evidence="10">
    <location>
        <begin position="70"/>
        <end position="182"/>
    </location>
</feature>
<gene>
    <name evidence="11" type="primary">zapA</name>
    <name evidence="11" type="ORF">H9L42_11815</name>
</gene>
<dbReference type="AlphaFoldDB" id="A0A923NNS3"/>
<dbReference type="InterPro" id="IPR007838">
    <property type="entry name" value="Cell_div_ZapA-like"/>
</dbReference>
<protein>
    <recommendedName>
        <fullName evidence="2">Cell division protein ZapA</fullName>
    </recommendedName>
    <alternativeName>
        <fullName evidence="9">Z ring-associated protein ZapA</fullName>
    </alternativeName>
</protein>
<dbReference type="EMBL" id="JACRYT010000014">
    <property type="protein sequence ID" value="MBC6680507.1"/>
    <property type="molecule type" value="Genomic_DNA"/>
</dbReference>
<comment type="subunit">
    <text evidence="8">Homodimer. Interacts with FtsZ.</text>
</comment>
<comment type="caution">
    <text evidence="11">The sequence shown here is derived from an EMBL/GenBank/DDBJ whole genome shotgun (WGS) entry which is preliminary data.</text>
</comment>
<keyword evidence="6" id="KW-0131">Cell cycle</keyword>
<keyword evidence="12" id="KW-1185">Reference proteome</keyword>
<evidence type="ECO:0000313" key="11">
    <source>
        <dbReference type="EMBL" id="MBC6680507.1"/>
    </source>
</evidence>
<name>A0A923NNS3_9FIRM</name>
<dbReference type="GO" id="GO:0032153">
    <property type="term" value="C:cell division site"/>
    <property type="evidence" value="ECO:0007669"/>
    <property type="project" value="TreeGrafter"/>
</dbReference>
<keyword evidence="5" id="KW-0717">Septation</keyword>
<dbReference type="GO" id="GO:0030428">
    <property type="term" value="C:cell septum"/>
    <property type="evidence" value="ECO:0007669"/>
    <property type="project" value="TreeGrafter"/>
</dbReference>
<dbReference type="GO" id="GO:0043093">
    <property type="term" value="P:FtsZ-dependent cytokinesis"/>
    <property type="evidence" value="ECO:0007669"/>
    <property type="project" value="TreeGrafter"/>
</dbReference>
<dbReference type="Gene3D" id="6.10.250.790">
    <property type="match status" value="1"/>
</dbReference>
<dbReference type="InterPro" id="IPR036192">
    <property type="entry name" value="Cell_div_ZapA-like_sf"/>
</dbReference>
<evidence type="ECO:0000256" key="9">
    <source>
        <dbReference type="ARBA" id="ARBA00033158"/>
    </source>
</evidence>
<dbReference type="GO" id="GO:0000921">
    <property type="term" value="P:septin ring assembly"/>
    <property type="evidence" value="ECO:0007669"/>
    <property type="project" value="TreeGrafter"/>
</dbReference>
<evidence type="ECO:0000256" key="2">
    <source>
        <dbReference type="ARBA" id="ARBA00015195"/>
    </source>
</evidence>
<keyword evidence="10" id="KW-0175">Coiled coil</keyword>
<evidence type="ECO:0000256" key="4">
    <source>
        <dbReference type="ARBA" id="ARBA00022618"/>
    </source>
</evidence>
<reference evidence="11" key="1">
    <citation type="submission" date="2020-08" db="EMBL/GenBank/DDBJ databases">
        <title>Genome public.</title>
        <authorList>
            <person name="Liu C."/>
            <person name="Sun Q."/>
        </authorList>
    </citation>
    <scope>NUCLEOTIDE SEQUENCE</scope>
    <source>
        <strain evidence="11">BX12</strain>
    </source>
</reference>
<comment type="subcellular location">
    <subcellularLocation>
        <location evidence="1">Cytoplasm</location>
    </subcellularLocation>
</comment>
<sequence length="184" mass="21150">MDSKVNVKIYGQEYVISGEKPREQIVKVAAYVDGRMHEIANAAPSCSVSDLAVLSAVNIADESFDSKDEVEELKKLNVQLEKDAQHYVQLWDEAKKNLIQYKEETQGIVQERDTLRKTLMEKEQEIQNIKLASQSAAEKMQESAKAELAESEAKCKELENSFFDLQMENLQLKKELETYRRKME</sequence>
<dbReference type="SUPFAM" id="SSF102829">
    <property type="entry name" value="Cell division protein ZapA-like"/>
    <property type="match status" value="1"/>
</dbReference>
<evidence type="ECO:0000256" key="1">
    <source>
        <dbReference type="ARBA" id="ARBA00004496"/>
    </source>
</evidence>
<evidence type="ECO:0000256" key="6">
    <source>
        <dbReference type="ARBA" id="ARBA00023306"/>
    </source>
</evidence>
<proteinExistence type="predicted"/>
<evidence type="ECO:0000256" key="7">
    <source>
        <dbReference type="ARBA" id="ARBA00024910"/>
    </source>
</evidence>
<dbReference type="GO" id="GO:0005829">
    <property type="term" value="C:cytosol"/>
    <property type="evidence" value="ECO:0007669"/>
    <property type="project" value="TreeGrafter"/>
</dbReference>
<evidence type="ECO:0000256" key="8">
    <source>
        <dbReference type="ARBA" id="ARBA00026068"/>
    </source>
</evidence>
<dbReference type="PANTHER" id="PTHR34981">
    <property type="entry name" value="CELL DIVISION PROTEIN ZAPA"/>
    <property type="match status" value="1"/>
</dbReference>
<evidence type="ECO:0000256" key="3">
    <source>
        <dbReference type="ARBA" id="ARBA00022490"/>
    </source>
</evidence>
<dbReference type="InterPro" id="IPR053712">
    <property type="entry name" value="Bac_CellDiv_Activator"/>
</dbReference>
<keyword evidence="3" id="KW-0963">Cytoplasm</keyword>
<evidence type="ECO:0000256" key="10">
    <source>
        <dbReference type="SAM" id="Coils"/>
    </source>
</evidence>
<organism evidence="11 12">
    <name type="scientific">Zhenpiania hominis</name>
    <dbReference type="NCBI Taxonomy" id="2763644"/>
    <lineage>
        <taxon>Bacteria</taxon>
        <taxon>Bacillati</taxon>
        <taxon>Bacillota</taxon>
        <taxon>Clostridia</taxon>
        <taxon>Peptostreptococcales</taxon>
        <taxon>Anaerovoracaceae</taxon>
        <taxon>Zhenpiania</taxon>
    </lineage>
</organism>
<dbReference type="PANTHER" id="PTHR34981:SF1">
    <property type="entry name" value="CELL DIVISION PROTEIN ZAPA"/>
    <property type="match status" value="1"/>
</dbReference>
<dbReference type="RefSeq" id="WP_187303607.1">
    <property type="nucleotide sequence ID" value="NZ_CBCTON010000003.1"/>
</dbReference>